<keyword evidence="4 6" id="KW-0472">Membrane</keyword>
<dbReference type="GO" id="GO:0016020">
    <property type="term" value="C:membrane"/>
    <property type="evidence" value="ECO:0007669"/>
    <property type="project" value="UniProtKB-SubCell"/>
</dbReference>
<feature type="transmembrane region" description="Helical" evidence="6">
    <location>
        <begin position="15"/>
        <end position="37"/>
    </location>
</feature>
<feature type="transmembrane region" description="Helical" evidence="6">
    <location>
        <begin position="250"/>
        <end position="270"/>
    </location>
</feature>
<keyword evidence="2 6" id="KW-0812">Transmembrane</keyword>
<feature type="transmembrane region" description="Helical" evidence="6">
    <location>
        <begin position="177"/>
        <end position="197"/>
    </location>
</feature>
<dbReference type="PANTHER" id="PTHR33048">
    <property type="entry name" value="PTH11-LIKE INTEGRAL MEMBRANE PROTEIN (AFU_ORTHOLOGUE AFUA_5G11245)"/>
    <property type="match status" value="1"/>
</dbReference>
<feature type="transmembrane region" description="Helical" evidence="6">
    <location>
        <begin position="87"/>
        <end position="116"/>
    </location>
</feature>
<dbReference type="OrthoDB" id="3934549at2759"/>
<gene>
    <name evidence="8" type="ORF">K461DRAFT_297695</name>
</gene>
<evidence type="ECO:0000256" key="3">
    <source>
        <dbReference type="ARBA" id="ARBA00022989"/>
    </source>
</evidence>
<comment type="caution">
    <text evidence="8">The sequence shown here is derived from an EMBL/GenBank/DDBJ whole genome shotgun (WGS) entry which is preliminary data.</text>
</comment>
<evidence type="ECO:0000256" key="5">
    <source>
        <dbReference type="ARBA" id="ARBA00038359"/>
    </source>
</evidence>
<keyword evidence="3 6" id="KW-1133">Transmembrane helix</keyword>
<evidence type="ECO:0000256" key="4">
    <source>
        <dbReference type="ARBA" id="ARBA00023136"/>
    </source>
</evidence>
<sequence length="339" mass="37051">MESPTAFPGYTKDGIILLAAASVLTGLSLILYGLRAFSASKKDGKWRKDFIFITIAMIFNIVAFAHIERSLRYGLGHHVADLTYSQVVLTIRFVVFYLFFILISTTMAKFSIIALLIPVQGVNAKPRVYALVAVGVLQFVFAVSLMFLIVTECDPVSRLWDVLGEGSCPRKDFAHKWALTQGGVSALVDFILALWPLSMVPSLKVSLRAKIGFCLLMGLGAITGIASIYRDVVTQQSVNGTDVTFTYVKLLGWSVAEQTGIIILGTIPTLRPLFRKWMGRDNGSSKGQRTQTNMGNPSFIMPKTPLLDGDAASTGEKDGTINVSTTFSVKAVERHIETV</sequence>
<evidence type="ECO:0000313" key="8">
    <source>
        <dbReference type="EMBL" id="KAF2148260.1"/>
    </source>
</evidence>
<feature type="transmembrane region" description="Helical" evidence="6">
    <location>
        <begin position="209"/>
        <end position="230"/>
    </location>
</feature>
<protein>
    <recommendedName>
        <fullName evidence="7">Rhodopsin domain-containing protein</fullName>
    </recommendedName>
</protein>
<keyword evidence="9" id="KW-1185">Reference proteome</keyword>
<name>A0A9P4MC27_9PEZI</name>
<feature type="domain" description="Rhodopsin" evidence="7">
    <location>
        <begin position="35"/>
        <end position="276"/>
    </location>
</feature>
<comment type="subcellular location">
    <subcellularLocation>
        <location evidence="1">Membrane</location>
        <topology evidence="1">Multi-pass membrane protein</topology>
    </subcellularLocation>
</comment>
<evidence type="ECO:0000259" key="7">
    <source>
        <dbReference type="Pfam" id="PF20684"/>
    </source>
</evidence>
<feature type="transmembrane region" description="Helical" evidence="6">
    <location>
        <begin position="49"/>
        <end position="67"/>
    </location>
</feature>
<dbReference type="Pfam" id="PF20684">
    <property type="entry name" value="Fung_rhodopsin"/>
    <property type="match status" value="1"/>
</dbReference>
<dbReference type="InterPro" id="IPR049326">
    <property type="entry name" value="Rhodopsin_dom_fungi"/>
</dbReference>
<evidence type="ECO:0000256" key="6">
    <source>
        <dbReference type="SAM" id="Phobius"/>
    </source>
</evidence>
<comment type="similarity">
    <text evidence="5">Belongs to the SAT4 family.</text>
</comment>
<dbReference type="PANTHER" id="PTHR33048:SF165">
    <property type="entry name" value="INTEGRAL MEMBRANE PROTEIN"/>
    <property type="match status" value="1"/>
</dbReference>
<dbReference type="EMBL" id="ML996093">
    <property type="protein sequence ID" value="KAF2148260.1"/>
    <property type="molecule type" value="Genomic_DNA"/>
</dbReference>
<dbReference type="InterPro" id="IPR052337">
    <property type="entry name" value="SAT4-like"/>
</dbReference>
<reference evidence="8" key="1">
    <citation type="journal article" date="2020" name="Stud. Mycol.">
        <title>101 Dothideomycetes genomes: a test case for predicting lifestyles and emergence of pathogens.</title>
        <authorList>
            <person name="Haridas S."/>
            <person name="Albert R."/>
            <person name="Binder M."/>
            <person name="Bloem J."/>
            <person name="Labutti K."/>
            <person name="Salamov A."/>
            <person name="Andreopoulos B."/>
            <person name="Baker S."/>
            <person name="Barry K."/>
            <person name="Bills G."/>
            <person name="Bluhm B."/>
            <person name="Cannon C."/>
            <person name="Castanera R."/>
            <person name="Culley D."/>
            <person name="Daum C."/>
            <person name="Ezra D."/>
            <person name="Gonzalez J."/>
            <person name="Henrissat B."/>
            <person name="Kuo A."/>
            <person name="Liang C."/>
            <person name="Lipzen A."/>
            <person name="Lutzoni F."/>
            <person name="Magnuson J."/>
            <person name="Mondo S."/>
            <person name="Nolan M."/>
            <person name="Ohm R."/>
            <person name="Pangilinan J."/>
            <person name="Park H.-J."/>
            <person name="Ramirez L."/>
            <person name="Alfaro M."/>
            <person name="Sun H."/>
            <person name="Tritt A."/>
            <person name="Yoshinaga Y."/>
            <person name="Zwiers L.-H."/>
            <person name="Turgeon B."/>
            <person name="Goodwin S."/>
            <person name="Spatafora J."/>
            <person name="Crous P."/>
            <person name="Grigoriev I."/>
        </authorList>
    </citation>
    <scope>NUCLEOTIDE SEQUENCE</scope>
    <source>
        <strain evidence="8">CBS 260.36</strain>
    </source>
</reference>
<evidence type="ECO:0000256" key="1">
    <source>
        <dbReference type="ARBA" id="ARBA00004141"/>
    </source>
</evidence>
<accession>A0A9P4MC27</accession>
<proteinExistence type="inferred from homology"/>
<dbReference type="AlphaFoldDB" id="A0A9P4MC27"/>
<dbReference type="Proteomes" id="UP000799439">
    <property type="component" value="Unassembled WGS sequence"/>
</dbReference>
<organism evidence="8 9">
    <name type="scientific">Myriangium duriaei CBS 260.36</name>
    <dbReference type="NCBI Taxonomy" id="1168546"/>
    <lineage>
        <taxon>Eukaryota</taxon>
        <taxon>Fungi</taxon>
        <taxon>Dikarya</taxon>
        <taxon>Ascomycota</taxon>
        <taxon>Pezizomycotina</taxon>
        <taxon>Dothideomycetes</taxon>
        <taxon>Dothideomycetidae</taxon>
        <taxon>Myriangiales</taxon>
        <taxon>Myriangiaceae</taxon>
        <taxon>Myriangium</taxon>
    </lineage>
</organism>
<feature type="transmembrane region" description="Helical" evidence="6">
    <location>
        <begin position="128"/>
        <end position="150"/>
    </location>
</feature>
<evidence type="ECO:0000256" key="2">
    <source>
        <dbReference type="ARBA" id="ARBA00022692"/>
    </source>
</evidence>
<evidence type="ECO:0000313" key="9">
    <source>
        <dbReference type="Proteomes" id="UP000799439"/>
    </source>
</evidence>